<keyword evidence="5 12" id="KW-0067">ATP-binding</keyword>
<evidence type="ECO:0000256" key="6">
    <source>
        <dbReference type="ARBA" id="ARBA00022917"/>
    </source>
</evidence>
<evidence type="ECO:0000256" key="7">
    <source>
        <dbReference type="ARBA" id="ARBA00023146"/>
    </source>
</evidence>
<dbReference type="PANTHER" id="PTHR11956">
    <property type="entry name" value="ARGINYL-TRNA SYNTHETASE"/>
    <property type="match status" value="1"/>
</dbReference>
<comment type="caution">
    <text evidence="14">The sequence shown here is derived from an EMBL/GenBank/DDBJ whole genome shotgun (WGS) entry which is preliminary data.</text>
</comment>
<keyword evidence="7 12" id="KW-0030">Aminoacyl-tRNA synthetase</keyword>
<evidence type="ECO:0000256" key="4">
    <source>
        <dbReference type="ARBA" id="ARBA00022741"/>
    </source>
</evidence>
<evidence type="ECO:0000259" key="13">
    <source>
        <dbReference type="SMART" id="SM00836"/>
    </source>
</evidence>
<dbReference type="GO" id="GO:0005739">
    <property type="term" value="C:mitochondrion"/>
    <property type="evidence" value="ECO:0007669"/>
    <property type="project" value="TreeGrafter"/>
</dbReference>
<dbReference type="PRINTS" id="PR01038">
    <property type="entry name" value="TRNASYNTHARG"/>
</dbReference>
<evidence type="ECO:0000256" key="1">
    <source>
        <dbReference type="ARBA" id="ARBA00005594"/>
    </source>
</evidence>
<accession>A0AAV2TGJ2</accession>
<dbReference type="SUPFAM" id="SSF47323">
    <property type="entry name" value="Anticodon-binding domain of a subclass of class I aminoacyl-tRNA synthetases"/>
    <property type="match status" value="1"/>
</dbReference>
<dbReference type="EMBL" id="CAXLJL010000245">
    <property type="protein sequence ID" value="CAL5135176.1"/>
    <property type="molecule type" value="Genomic_DNA"/>
</dbReference>
<keyword evidence="6 12" id="KW-0648">Protein biosynthesis</keyword>
<organism evidence="14 15">
    <name type="scientific">Calicophoron daubneyi</name>
    <name type="common">Rumen fluke</name>
    <name type="synonym">Paramphistomum daubneyi</name>
    <dbReference type="NCBI Taxonomy" id="300641"/>
    <lineage>
        <taxon>Eukaryota</taxon>
        <taxon>Metazoa</taxon>
        <taxon>Spiralia</taxon>
        <taxon>Lophotrochozoa</taxon>
        <taxon>Platyhelminthes</taxon>
        <taxon>Trematoda</taxon>
        <taxon>Digenea</taxon>
        <taxon>Plagiorchiida</taxon>
        <taxon>Pronocephalata</taxon>
        <taxon>Paramphistomoidea</taxon>
        <taxon>Paramphistomidae</taxon>
        <taxon>Calicophoron</taxon>
    </lineage>
</organism>
<dbReference type="InterPro" id="IPR035684">
    <property type="entry name" value="ArgRS_core"/>
</dbReference>
<dbReference type="SUPFAM" id="SSF52374">
    <property type="entry name" value="Nucleotidylyl transferase"/>
    <property type="match status" value="1"/>
</dbReference>
<dbReference type="Gene3D" id="3.40.50.620">
    <property type="entry name" value="HUPs"/>
    <property type="match status" value="1"/>
</dbReference>
<dbReference type="GO" id="GO:0032543">
    <property type="term" value="P:mitochondrial translation"/>
    <property type="evidence" value="ECO:0007669"/>
    <property type="project" value="TreeGrafter"/>
</dbReference>
<dbReference type="EC" id="6.1.1.19" evidence="2"/>
<evidence type="ECO:0000256" key="8">
    <source>
        <dbReference type="ARBA" id="ARBA00033033"/>
    </source>
</evidence>
<dbReference type="GO" id="GO:0005524">
    <property type="term" value="F:ATP binding"/>
    <property type="evidence" value="ECO:0007669"/>
    <property type="project" value="UniProtKB-KW"/>
</dbReference>
<evidence type="ECO:0000313" key="14">
    <source>
        <dbReference type="EMBL" id="CAL5135176.1"/>
    </source>
</evidence>
<evidence type="ECO:0000256" key="10">
    <source>
        <dbReference type="ARBA" id="ARBA00049339"/>
    </source>
</evidence>
<dbReference type="SMART" id="SM00836">
    <property type="entry name" value="DALR_1"/>
    <property type="match status" value="1"/>
</dbReference>
<evidence type="ECO:0000313" key="15">
    <source>
        <dbReference type="Proteomes" id="UP001497525"/>
    </source>
</evidence>
<evidence type="ECO:0000256" key="2">
    <source>
        <dbReference type="ARBA" id="ARBA00012837"/>
    </source>
</evidence>
<dbReference type="PROSITE" id="PS00178">
    <property type="entry name" value="AA_TRNA_LIGASE_I"/>
    <property type="match status" value="1"/>
</dbReference>
<sequence>MSAKYQLSVFLYPFNNLLPFSVNLSSRRNTVVVDYSSPNIAKPFHLGHFRATVTGNFVYNINKAAGHKTIGINYLGDWGTQFDLLARGFEKYGDKSELIRNPLRHLYNIYVKINQEQDQTDREKGQCMQPPTDIGSNTSAYKLWTKVREITMDHLKKTYARMNVEFTAYEYESDYVDAALATVTRLVDAGLAFRDVDGVFSMPTDNLCEGKSRIVLLKSNGSTLYLTRDIAAAISRFERYQFDRIHYVVEDSQRLHFQQLQSVLSRMGYRWASPITQDHPVRNQPPSDLHIPFGRVLGASTRHGKGLFLSEILSNARQVILERMKNSPNTRVLDSDTDSGELDVADHLGVTCLVTEILRNSRQKPVYLDSFLGCSVKNSVVNPGGSTDLSGLGLQYCHARLCSMEKKAIQASLVQPSSTDPFQHDPTVLIRDLERLRHLPSDTTSRNGFLVLLDQLQTFPETVRLAYTTYEPSVILQYSTRLTSNINAAWKELPVLSCKDPYDRVLRIAIFMASRNVLASCLQLLGVKPLRAI</sequence>
<gene>
    <name evidence="14" type="ORF">CDAUBV1_LOCUS9356</name>
</gene>
<dbReference type="InterPro" id="IPR009080">
    <property type="entry name" value="tRNAsynth_Ia_anticodon-bd"/>
</dbReference>
<keyword evidence="3 12" id="KW-0436">Ligase</keyword>
<dbReference type="InterPro" id="IPR001412">
    <property type="entry name" value="aa-tRNA-synth_I_CS"/>
</dbReference>
<evidence type="ECO:0000256" key="12">
    <source>
        <dbReference type="RuleBase" id="RU363038"/>
    </source>
</evidence>
<evidence type="ECO:0000256" key="9">
    <source>
        <dbReference type="ARBA" id="ARBA00039495"/>
    </source>
</evidence>
<protein>
    <recommendedName>
        <fullName evidence="9">Probable arginine--tRNA ligase, mitochondrial</fullName>
        <ecNumber evidence="2">6.1.1.19</ecNumber>
    </recommendedName>
    <alternativeName>
        <fullName evidence="8">Arginyl-tRNA synthetase</fullName>
    </alternativeName>
</protein>
<dbReference type="InterPro" id="IPR008909">
    <property type="entry name" value="DALR_anticod-bd"/>
</dbReference>
<dbReference type="GO" id="GO:0006420">
    <property type="term" value="P:arginyl-tRNA aminoacylation"/>
    <property type="evidence" value="ECO:0007669"/>
    <property type="project" value="InterPro"/>
</dbReference>
<comment type="function">
    <text evidence="11">Catalyzes the attachment of arginine to tRNA(Arg) in a two-step reaction: arginine is first activated by ATP to form Arg-AMP and then transferred to the acceptor end of tRNA(Arg).</text>
</comment>
<dbReference type="GO" id="GO:0004814">
    <property type="term" value="F:arginine-tRNA ligase activity"/>
    <property type="evidence" value="ECO:0007669"/>
    <property type="project" value="UniProtKB-EC"/>
</dbReference>
<evidence type="ECO:0000256" key="3">
    <source>
        <dbReference type="ARBA" id="ARBA00022598"/>
    </source>
</evidence>
<dbReference type="InterPro" id="IPR001278">
    <property type="entry name" value="Arg-tRNA-ligase"/>
</dbReference>
<dbReference type="Pfam" id="PF00750">
    <property type="entry name" value="tRNA-synt_1d"/>
    <property type="match status" value="1"/>
</dbReference>
<dbReference type="Pfam" id="PF05746">
    <property type="entry name" value="DALR_1"/>
    <property type="match status" value="1"/>
</dbReference>
<comment type="catalytic activity">
    <reaction evidence="10">
        <text>tRNA(Arg) + L-arginine + ATP = L-arginyl-tRNA(Arg) + AMP + diphosphate</text>
        <dbReference type="Rhea" id="RHEA:20301"/>
        <dbReference type="Rhea" id="RHEA-COMP:9658"/>
        <dbReference type="Rhea" id="RHEA-COMP:9673"/>
        <dbReference type="ChEBI" id="CHEBI:30616"/>
        <dbReference type="ChEBI" id="CHEBI:32682"/>
        <dbReference type="ChEBI" id="CHEBI:33019"/>
        <dbReference type="ChEBI" id="CHEBI:78442"/>
        <dbReference type="ChEBI" id="CHEBI:78513"/>
        <dbReference type="ChEBI" id="CHEBI:456215"/>
        <dbReference type="EC" id="6.1.1.19"/>
    </reaction>
</comment>
<evidence type="ECO:0000256" key="5">
    <source>
        <dbReference type="ARBA" id="ARBA00022840"/>
    </source>
</evidence>
<keyword evidence="4 12" id="KW-0547">Nucleotide-binding</keyword>
<feature type="domain" description="DALR anticodon binding" evidence="13">
    <location>
        <begin position="394"/>
        <end position="533"/>
    </location>
</feature>
<dbReference type="AlphaFoldDB" id="A0AAV2TGJ2"/>
<comment type="similarity">
    <text evidence="1 12">Belongs to the class-I aminoacyl-tRNA synthetase family.</text>
</comment>
<dbReference type="Gene3D" id="1.10.730.10">
    <property type="entry name" value="Isoleucyl-tRNA Synthetase, Domain 1"/>
    <property type="match status" value="1"/>
</dbReference>
<evidence type="ECO:0000256" key="11">
    <source>
        <dbReference type="ARBA" id="ARBA00049595"/>
    </source>
</evidence>
<name>A0AAV2TGJ2_CALDB</name>
<proteinExistence type="inferred from homology"/>
<dbReference type="InterPro" id="IPR014729">
    <property type="entry name" value="Rossmann-like_a/b/a_fold"/>
</dbReference>
<dbReference type="PANTHER" id="PTHR11956:SF11">
    <property type="entry name" value="ARGININE--TRNA LIGASE, MITOCHONDRIAL-RELATED"/>
    <property type="match status" value="1"/>
</dbReference>
<reference evidence="14" key="1">
    <citation type="submission" date="2024-06" db="EMBL/GenBank/DDBJ databases">
        <authorList>
            <person name="Liu X."/>
            <person name="Lenzi L."/>
            <person name="Haldenby T S."/>
            <person name="Uol C."/>
        </authorList>
    </citation>
    <scope>NUCLEOTIDE SEQUENCE</scope>
</reference>
<dbReference type="Proteomes" id="UP001497525">
    <property type="component" value="Unassembled WGS sequence"/>
</dbReference>